<dbReference type="HOGENOM" id="CLU_036094_2_1_1"/>
<organism evidence="9 10">
    <name type="scientific">Emiliania huxleyi (strain CCMP1516)</name>
    <dbReference type="NCBI Taxonomy" id="280463"/>
    <lineage>
        <taxon>Eukaryota</taxon>
        <taxon>Haptista</taxon>
        <taxon>Haptophyta</taxon>
        <taxon>Prymnesiophyceae</taxon>
        <taxon>Isochrysidales</taxon>
        <taxon>Noelaerhabdaceae</taxon>
        <taxon>Emiliania</taxon>
    </lineage>
</organism>
<keyword evidence="7 8" id="KW-0472">Membrane</keyword>
<evidence type="ECO:0000313" key="9">
    <source>
        <dbReference type="EnsemblProtists" id="EOD17796"/>
    </source>
</evidence>
<evidence type="ECO:0000256" key="1">
    <source>
        <dbReference type="ARBA" id="ARBA00004127"/>
    </source>
</evidence>
<reference evidence="9" key="2">
    <citation type="submission" date="2024-10" db="UniProtKB">
        <authorList>
            <consortium name="EnsemblProtists"/>
        </authorList>
    </citation>
    <scope>IDENTIFICATION</scope>
</reference>
<dbReference type="PaxDb" id="2903-EOD17796"/>
<feature type="transmembrane region" description="Helical" evidence="8">
    <location>
        <begin position="230"/>
        <end position="255"/>
    </location>
</feature>
<dbReference type="OMA" id="FMNFAYQ"/>
<keyword evidence="5 8" id="KW-0812">Transmembrane</keyword>
<evidence type="ECO:0000256" key="8">
    <source>
        <dbReference type="RuleBase" id="RU362101"/>
    </source>
</evidence>
<reference evidence="10" key="1">
    <citation type="journal article" date="2013" name="Nature">
        <title>Pan genome of the phytoplankton Emiliania underpins its global distribution.</title>
        <authorList>
            <person name="Read B.A."/>
            <person name="Kegel J."/>
            <person name="Klute M.J."/>
            <person name="Kuo A."/>
            <person name="Lefebvre S.C."/>
            <person name="Maumus F."/>
            <person name="Mayer C."/>
            <person name="Miller J."/>
            <person name="Monier A."/>
            <person name="Salamov A."/>
            <person name="Young J."/>
            <person name="Aguilar M."/>
            <person name="Claverie J.M."/>
            <person name="Frickenhaus S."/>
            <person name="Gonzalez K."/>
            <person name="Herman E.K."/>
            <person name="Lin Y.C."/>
            <person name="Napier J."/>
            <person name="Ogata H."/>
            <person name="Sarno A.F."/>
            <person name="Shmutz J."/>
            <person name="Schroeder D."/>
            <person name="de Vargas C."/>
            <person name="Verret F."/>
            <person name="von Dassow P."/>
            <person name="Valentin K."/>
            <person name="Van de Peer Y."/>
            <person name="Wheeler G."/>
            <person name="Dacks J.B."/>
            <person name="Delwiche C.F."/>
            <person name="Dyhrman S.T."/>
            <person name="Glockner G."/>
            <person name="John U."/>
            <person name="Richards T."/>
            <person name="Worden A.Z."/>
            <person name="Zhang X."/>
            <person name="Grigoriev I.V."/>
            <person name="Allen A.E."/>
            <person name="Bidle K."/>
            <person name="Borodovsky M."/>
            <person name="Bowler C."/>
            <person name="Brownlee C."/>
            <person name="Cock J.M."/>
            <person name="Elias M."/>
            <person name="Gladyshev V.N."/>
            <person name="Groth M."/>
            <person name="Guda C."/>
            <person name="Hadaegh A."/>
            <person name="Iglesias-Rodriguez M.D."/>
            <person name="Jenkins J."/>
            <person name="Jones B.M."/>
            <person name="Lawson T."/>
            <person name="Leese F."/>
            <person name="Lindquist E."/>
            <person name="Lobanov A."/>
            <person name="Lomsadze A."/>
            <person name="Malik S.B."/>
            <person name="Marsh M.E."/>
            <person name="Mackinder L."/>
            <person name="Mock T."/>
            <person name="Mueller-Roeber B."/>
            <person name="Pagarete A."/>
            <person name="Parker M."/>
            <person name="Probert I."/>
            <person name="Quesneville H."/>
            <person name="Raines C."/>
            <person name="Rensing S.A."/>
            <person name="Riano-Pachon D.M."/>
            <person name="Richier S."/>
            <person name="Rokitta S."/>
            <person name="Shiraiwa Y."/>
            <person name="Soanes D.M."/>
            <person name="van der Giezen M."/>
            <person name="Wahlund T.M."/>
            <person name="Williams B."/>
            <person name="Wilson W."/>
            <person name="Wolfe G."/>
            <person name="Wurch L.L."/>
        </authorList>
    </citation>
    <scope>NUCLEOTIDE SEQUENCE</scope>
</reference>
<protein>
    <recommendedName>
        <fullName evidence="8">Nickel/cobalt efflux system</fullName>
    </recommendedName>
</protein>
<dbReference type="GO" id="GO:0005886">
    <property type="term" value="C:plasma membrane"/>
    <property type="evidence" value="ECO:0007669"/>
    <property type="project" value="UniProtKB-SubCell"/>
</dbReference>
<dbReference type="InterPro" id="IPR011541">
    <property type="entry name" value="Ni/Co_transpt_high_affinity"/>
</dbReference>
<evidence type="ECO:0000313" key="10">
    <source>
        <dbReference type="Proteomes" id="UP000013827"/>
    </source>
</evidence>
<dbReference type="eggNOG" id="ENOG502RIYK">
    <property type="taxonomic scope" value="Eukaryota"/>
</dbReference>
<dbReference type="RefSeq" id="XP_005770225.1">
    <property type="nucleotide sequence ID" value="XM_005770168.1"/>
</dbReference>
<feature type="transmembrane region" description="Helical" evidence="8">
    <location>
        <begin position="136"/>
        <end position="160"/>
    </location>
</feature>
<feature type="transmembrane region" description="Helical" evidence="8">
    <location>
        <begin position="315"/>
        <end position="335"/>
    </location>
</feature>
<dbReference type="Proteomes" id="UP000013827">
    <property type="component" value="Unassembled WGS sequence"/>
</dbReference>
<feature type="transmembrane region" description="Helical" evidence="8">
    <location>
        <begin position="100"/>
        <end position="124"/>
    </location>
</feature>
<dbReference type="PANTHER" id="PTHR31611:SF0">
    <property type="entry name" value="HIGH-AFFINITY NICKEL TRANSPORT PROTEIN NIC1"/>
    <property type="match status" value="1"/>
</dbReference>
<dbReference type="STRING" id="2903.R1E428"/>
<dbReference type="Pfam" id="PF03824">
    <property type="entry name" value="NicO"/>
    <property type="match status" value="1"/>
</dbReference>
<comment type="subcellular location">
    <subcellularLocation>
        <location evidence="8">Cell membrane</location>
        <topology evidence="8">Multi-pass membrane protein</topology>
    </subcellularLocation>
    <subcellularLocation>
        <location evidence="1">Endomembrane system</location>
        <topology evidence="1">Multi-pass membrane protein</topology>
    </subcellularLocation>
</comment>
<evidence type="ECO:0000256" key="4">
    <source>
        <dbReference type="ARBA" id="ARBA00022596"/>
    </source>
</evidence>
<evidence type="ECO:0000256" key="5">
    <source>
        <dbReference type="ARBA" id="ARBA00022692"/>
    </source>
</evidence>
<keyword evidence="6 8" id="KW-1133">Transmembrane helix</keyword>
<dbReference type="GO" id="GO:0012505">
    <property type="term" value="C:endomembrane system"/>
    <property type="evidence" value="ECO:0007669"/>
    <property type="project" value="UniProtKB-SubCell"/>
</dbReference>
<feature type="transmembrane region" description="Helical" evidence="8">
    <location>
        <begin position="267"/>
        <end position="291"/>
    </location>
</feature>
<accession>A0A0D3J2R1</accession>
<dbReference type="GO" id="GO:0015099">
    <property type="term" value="F:nickel cation transmembrane transporter activity"/>
    <property type="evidence" value="ECO:0007669"/>
    <property type="project" value="UniProtKB-UniRule"/>
</dbReference>
<dbReference type="EnsemblProtists" id="EOD17796">
    <property type="protein sequence ID" value="EOD17796"/>
    <property type="gene ID" value="EMIHUDRAFT_102487"/>
</dbReference>
<evidence type="ECO:0000256" key="6">
    <source>
        <dbReference type="ARBA" id="ARBA00022989"/>
    </source>
</evidence>
<dbReference type="KEGG" id="ehx:EMIHUDRAFT_102487"/>
<proteinExistence type="inferred from homology"/>
<dbReference type="InterPro" id="IPR004688">
    <property type="entry name" value="Ni/Co_transpt"/>
</dbReference>
<evidence type="ECO:0000256" key="7">
    <source>
        <dbReference type="ARBA" id="ARBA00023136"/>
    </source>
</evidence>
<evidence type="ECO:0000256" key="3">
    <source>
        <dbReference type="ARBA" id="ARBA00022448"/>
    </source>
</evidence>
<name>A0A0D3J2R1_EMIH1</name>
<keyword evidence="10" id="KW-1185">Reference proteome</keyword>
<dbReference type="GeneID" id="17264004"/>
<evidence type="ECO:0000256" key="2">
    <source>
        <dbReference type="ARBA" id="ARBA00010892"/>
    </source>
</evidence>
<keyword evidence="4" id="KW-0533">Nickel</keyword>
<dbReference type="PANTHER" id="PTHR31611">
    <property type="entry name" value="HIGH-AFFINITY NICKEL TRANSPORT PROTEIN NIC1"/>
    <property type="match status" value="1"/>
</dbReference>
<comment type="similarity">
    <text evidence="2 8">Belongs to the NiCoT transporter (TC 2.A.52) family.</text>
</comment>
<keyword evidence="3 8" id="KW-0813">Transport</keyword>
<sequence length="374" mass="38759">MLDASPQEPLLATGKGCVLLSDHALKLRALRIVAALIGVNACILTLLFVIARTYPSLLSAGLLALSFGLRHAVDADHIAAIDNVTRRLIADGKQPQLTGLWFSLGHSSVVGMICVATACGAGYLKHSGVFEGVGAVVSTAVSASVLFLIGFVNLLSLLAAHRSSASAGHTHSTSFIERCFPKLLEAIDSPAKMAGLGFLFGLGFETSSEVALLALSAMSPAQGIPPACTLVLPLLFAGGMSLIDTLDGLAMSYAYRAAARAGSRATFNTYLTAASSLIAVAIGTIELLGLAQREWDIRGGVFWHLIATLNANFEIMGYSIMAFFCVSILAAGVAWTCPMRGCVVPPPDLTAEDSSGLSSAGFHAHAGGAEEVRA</sequence>
<feature type="transmembrane region" description="Helical" evidence="8">
    <location>
        <begin position="196"/>
        <end position="218"/>
    </location>
</feature>
<dbReference type="AlphaFoldDB" id="A0A0D3J2R1"/>
<feature type="transmembrane region" description="Helical" evidence="8">
    <location>
        <begin position="29"/>
        <end position="51"/>
    </location>
</feature>